<evidence type="ECO:0000256" key="1">
    <source>
        <dbReference type="SAM" id="MobiDB-lite"/>
    </source>
</evidence>
<evidence type="ECO:0000313" key="2">
    <source>
        <dbReference type="EMBL" id="KAJ4964199.1"/>
    </source>
</evidence>
<accession>A0A9Q0HE38</accession>
<gene>
    <name evidence="2" type="ORF">NE237_024138</name>
</gene>
<protein>
    <submittedName>
        <fullName evidence="2">Uncharacterized protein</fullName>
    </submittedName>
</protein>
<name>A0A9Q0HE38_9MAGN</name>
<dbReference type="AlphaFoldDB" id="A0A9Q0HE38"/>
<sequence>MAQAEPLKKLKKRPHKFSLDTTLAKATQVYAKALTPVHRVLDFLGKGSTSSGVEAILALPESTRLVLVRPPRPEEGEYLSMGDNLSEIRWIPLMGPLPKKKAGREKAYQLDWAITEDDTTMGDTRVAEELMRGCCASTGPRDGPWPFSTEFDSGCRHVSIRERLKKSLDDEKVIRGILRSIAELPSFQYRVETLKEYVDERVPGIDYSEADFLKPVKISKEPYDEDDQEIYRQLEQVFDGEVLPASPYMSEVDSQGGSPSTPLVIGLPITPRDCIGLSPDRRASGSGSGLDGGH</sequence>
<reference evidence="2" key="1">
    <citation type="journal article" date="2023" name="Plant J.">
        <title>The genome of the king protea, Protea cynaroides.</title>
        <authorList>
            <person name="Chang J."/>
            <person name="Duong T.A."/>
            <person name="Schoeman C."/>
            <person name="Ma X."/>
            <person name="Roodt D."/>
            <person name="Barker N."/>
            <person name="Li Z."/>
            <person name="Van de Peer Y."/>
            <person name="Mizrachi E."/>
        </authorList>
    </citation>
    <scope>NUCLEOTIDE SEQUENCE</scope>
    <source>
        <tissue evidence="2">Young leaves</tissue>
    </source>
</reference>
<dbReference type="Proteomes" id="UP001141806">
    <property type="component" value="Unassembled WGS sequence"/>
</dbReference>
<organism evidence="2 3">
    <name type="scientific">Protea cynaroides</name>
    <dbReference type="NCBI Taxonomy" id="273540"/>
    <lineage>
        <taxon>Eukaryota</taxon>
        <taxon>Viridiplantae</taxon>
        <taxon>Streptophyta</taxon>
        <taxon>Embryophyta</taxon>
        <taxon>Tracheophyta</taxon>
        <taxon>Spermatophyta</taxon>
        <taxon>Magnoliopsida</taxon>
        <taxon>Proteales</taxon>
        <taxon>Proteaceae</taxon>
        <taxon>Protea</taxon>
    </lineage>
</organism>
<dbReference type="EMBL" id="JAMYWD010000008">
    <property type="protein sequence ID" value="KAJ4964199.1"/>
    <property type="molecule type" value="Genomic_DNA"/>
</dbReference>
<comment type="caution">
    <text evidence="2">The sequence shown here is derived from an EMBL/GenBank/DDBJ whole genome shotgun (WGS) entry which is preliminary data.</text>
</comment>
<feature type="region of interest" description="Disordered" evidence="1">
    <location>
        <begin position="275"/>
        <end position="294"/>
    </location>
</feature>
<keyword evidence="3" id="KW-1185">Reference proteome</keyword>
<proteinExistence type="predicted"/>
<evidence type="ECO:0000313" key="3">
    <source>
        <dbReference type="Proteomes" id="UP001141806"/>
    </source>
</evidence>